<dbReference type="EMBL" id="CAKKNE010000004">
    <property type="protein sequence ID" value="CAH0373144.1"/>
    <property type="molecule type" value="Genomic_DNA"/>
</dbReference>
<accession>A0A8J2SUK5</accession>
<dbReference type="SUPFAM" id="SSF54171">
    <property type="entry name" value="DNA-binding domain"/>
    <property type="match status" value="1"/>
</dbReference>
<proteinExistence type="predicted"/>
<dbReference type="GO" id="GO:0003677">
    <property type="term" value="F:DNA binding"/>
    <property type="evidence" value="ECO:0007669"/>
    <property type="project" value="UniProtKB-KW"/>
</dbReference>
<dbReference type="InterPro" id="IPR001471">
    <property type="entry name" value="AP2/ERF_dom"/>
</dbReference>
<feature type="domain" description="AP2/ERF" evidence="7">
    <location>
        <begin position="225"/>
        <end position="283"/>
    </location>
</feature>
<feature type="region of interest" description="Disordered" evidence="6">
    <location>
        <begin position="92"/>
        <end position="139"/>
    </location>
</feature>
<evidence type="ECO:0000256" key="2">
    <source>
        <dbReference type="ARBA" id="ARBA00023015"/>
    </source>
</evidence>
<gene>
    <name evidence="8" type="ORF">PECAL_4P03190</name>
</gene>
<feature type="compositionally biased region" description="Basic and acidic residues" evidence="6">
    <location>
        <begin position="414"/>
        <end position="428"/>
    </location>
</feature>
<name>A0A8J2SUK5_9STRA</name>
<dbReference type="GO" id="GO:0003700">
    <property type="term" value="F:DNA-binding transcription factor activity"/>
    <property type="evidence" value="ECO:0007669"/>
    <property type="project" value="InterPro"/>
</dbReference>
<dbReference type="InterPro" id="IPR036955">
    <property type="entry name" value="AP2/ERF_dom_sf"/>
</dbReference>
<feature type="compositionally biased region" description="Basic and acidic residues" evidence="6">
    <location>
        <begin position="202"/>
        <end position="216"/>
    </location>
</feature>
<feature type="region of interest" description="Disordered" evidence="6">
    <location>
        <begin position="284"/>
        <end position="441"/>
    </location>
</feature>
<feature type="compositionally biased region" description="Acidic residues" evidence="6">
    <location>
        <begin position="104"/>
        <end position="119"/>
    </location>
</feature>
<dbReference type="AlphaFoldDB" id="A0A8J2SUK5"/>
<evidence type="ECO:0000256" key="4">
    <source>
        <dbReference type="ARBA" id="ARBA00023163"/>
    </source>
</evidence>
<feature type="compositionally biased region" description="Pro residues" evidence="6">
    <location>
        <begin position="346"/>
        <end position="355"/>
    </location>
</feature>
<evidence type="ECO:0000256" key="3">
    <source>
        <dbReference type="ARBA" id="ARBA00023125"/>
    </source>
</evidence>
<feature type="compositionally biased region" description="Basic and acidic residues" evidence="6">
    <location>
        <begin position="391"/>
        <end position="404"/>
    </location>
</feature>
<feature type="compositionally biased region" description="Polar residues" evidence="6">
    <location>
        <begin position="217"/>
        <end position="226"/>
    </location>
</feature>
<keyword evidence="3" id="KW-0238">DNA-binding</keyword>
<reference evidence="8" key="1">
    <citation type="submission" date="2021-11" db="EMBL/GenBank/DDBJ databases">
        <authorList>
            <consortium name="Genoscope - CEA"/>
            <person name="William W."/>
        </authorList>
    </citation>
    <scope>NUCLEOTIDE SEQUENCE</scope>
</reference>
<keyword evidence="5" id="KW-0539">Nucleus</keyword>
<feature type="compositionally biased region" description="Pro residues" evidence="6">
    <location>
        <begin position="375"/>
        <end position="387"/>
    </location>
</feature>
<sequence length="441" mass="47442">MDAAAELDAWLQKHVAEPRRTLAREAASNLSDFATCEEADLEDVLQISTWPPLARSRFLRAWRKLKGDEAGVTTVATQTDIVGPVVPVAAAAEPTGSSSAAAAADDDDFEASSDDDDSDGGARNGPKRRRGGATSRFVGVSKQRNKWAVRYADRQGNRHTVGTYDDEETAALKFNEAIIAAKLTDIRAINPVVDGRPQPKQLPRDKSAARPPDPQRVKTTGSSSQYYGPYWDSRRRRWQAKLSDAAEKTVWTGTYNDEETAAREYHAAVHRFGLQAIRKTSVDASGALVPKPKLSPKKSPPHLKPAAASSSPLPPKAKSPAPAPAPAPPAPVPPPRVVVTRKPMPAARPPAPPPKQKFVVRVPPPKASPAAAPQPKKPSPPPRPRTPPLEAFRKHAGPDGDRKAAVAAFFAAQRSDEAPPPKKRRTDDDAIGDGEVLSEMF</sequence>
<comment type="caution">
    <text evidence="8">The sequence shown here is derived from an EMBL/GenBank/DDBJ whole genome shotgun (WGS) entry which is preliminary data.</text>
</comment>
<evidence type="ECO:0000256" key="1">
    <source>
        <dbReference type="ARBA" id="ARBA00004123"/>
    </source>
</evidence>
<dbReference type="InterPro" id="IPR016177">
    <property type="entry name" value="DNA-bd_dom_sf"/>
</dbReference>
<dbReference type="PROSITE" id="PS51032">
    <property type="entry name" value="AP2_ERF"/>
    <property type="match status" value="1"/>
</dbReference>
<comment type="subcellular location">
    <subcellularLocation>
        <location evidence="1">Nucleus</location>
    </subcellularLocation>
</comment>
<organism evidence="8 9">
    <name type="scientific">Pelagomonas calceolata</name>
    <dbReference type="NCBI Taxonomy" id="35677"/>
    <lineage>
        <taxon>Eukaryota</taxon>
        <taxon>Sar</taxon>
        <taxon>Stramenopiles</taxon>
        <taxon>Ochrophyta</taxon>
        <taxon>Pelagophyceae</taxon>
        <taxon>Pelagomonadales</taxon>
        <taxon>Pelagomonadaceae</taxon>
        <taxon>Pelagomonas</taxon>
    </lineage>
</organism>
<protein>
    <recommendedName>
        <fullName evidence="7">AP2/ERF domain-containing protein</fullName>
    </recommendedName>
</protein>
<evidence type="ECO:0000256" key="5">
    <source>
        <dbReference type="ARBA" id="ARBA00023242"/>
    </source>
</evidence>
<evidence type="ECO:0000256" key="6">
    <source>
        <dbReference type="SAM" id="MobiDB-lite"/>
    </source>
</evidence>
<dbReference type="GO" id="GO:0005634">
    <property type="term" value="C:nucleus"/>
    <property type="evidence" value="ECO:0007669"/>
    <property type="project" value="UniProtKB-SubCell"/>
</dbReference>
<keyword evidence="9" id="KW-1185">Reference proteome</keyword>
<keyword evidence="2" id="KW-0805">Transcription regulation</keyword>
<dbReference type="Gene3D" id="3.30.730.10">
    <property type="entry name" value="AP2/ERF domain"/>
    <property type="match status" value="1"/>
</dbReference>
<evidence type="ECO:0000313" key="8">
    <source>
        <dbReference type="EMBL" id="CAH0373144.1"/>
    </source>
</evidence>
<evidence type="ECO:0000259" key="7">
    <source>
        <dbReference type="PROSITE" id="PS51032"/>
    </source>
</evidence>
<feature type="compositionally biased region" description="Pro residues" evidence="6">
    <location>
        <begin position="312"/>
        <end position="336"/>
    </location>
</feature>
<keyword evidence="4" id="KW-0804">Transcription</keyword>
<feature type="compositionally biased region" description="Low complexity" evidence="6">
    <location>
        <begin position="92"/>
        <end position="103"/>
    </location>
</feature>
<dbReference type="Proteomes" id="UP000789595">
    <property type="component" value="Unassembled WGS sequence"/>
</dbReference>
<evidence type="ECO:0000313" key="9">
    <source>
        <dbReference type="Proteomes" id="UP000789595"/>
    </source>
</evidence>
<feature type="region of interest" description="Disordered" evidence="6">
    <location>
        <begin position="192"/>
        <end position="229"/>
    </location>
</feature>